<gene>
    <name evidence="2" type="ORF">EVOR1521_LOCUS10470</name>
</gene>
<feature type="compositionally biased region" description="Low complexity" evidence="1">
    <location>
        <begin position="151"/>
        <end position="170"/>
    </location>
</feature>
<proteinExistence type="predicted"/>
<name>A0AA36IAV6_9DINO</name>
<accession>A0AA36IAV6</accession>
<dbReference type="Proteomes" id="UP001178507">
    <property type="component" value="Unassembled WGS sequence"/>
</dbReference>
<evidence type="ECO:0000313" key="3">
    <source>
        <dbReference type="Proteomes" id="UP001178507"/>
    </source>
</evidence>
<organism evidence="2 3">
    <name type="scientific">Effrenium voratum</name>
    <dbReference type="NCBI Taxonomy" id="2562239"/>
    <lineage>
        <taxon>Eukaryota</taxon>
        <taxon>Sar</taxon>
        <taxon>Alveolata</taxon>
        <taxon>Dinophyceae</taxon>
        <taxon>Suessiales</taxon>
        <taxon>Symbiodiniaceae</taxon>
        <taxon>Effrenium</taxon>
    </lineage>
</organism>
<evidence type="ECO:0000313" key="2">
    <source>
        <dbReference type="EMBL" id="CAJ1383320.1"/>
    </source>
</evidence>
<dbReference type="AlphaFoldDB" id="A0AA36IAV6"/>
<evidence type="ECO:0000256" key="1">
    <source>
        <dbReference type="SAM" id="MobiDB-lite"/>
    </source>
</evidence>
<feature type="region of interest" description="Disordered" evidence="1">
    <location>
        <begin position="664"/>
        <end position="706"/>
    </location>
</feature>
<dbReference type="EMBL" id="CAUJNA010001002">
    <property type="protein sequence ID" value="CAJ1383320.1"/>
    <property type="molecule type" value="Genomic_DNA"/>
</dbReference>
<feature type="region of interest" description="Disordered" evidence="1">
    <location>
        <begin position="102"/>
        <end position="179"/>
    </location>
</feature>
<comment type="caution">
    <text evidence="2">The sequence shown here is derived from an EMBL/GenBank/DDBJ whole genome shotgun (WGS) entry which is preliminary data.</text>
</comment>
<reference evidence="2" key="1">
    <citation type="submission" date="2023-08" db="EMBL/GenBank/DDBJ databases">
        <authorList>
            <person name="Chen Y."/>
            <person name="Shah S."/>
            <person name="Dougan E. K."/>
            <person name="Thang M."/>
            <person name="Chan C."/>
        </authorList>
    </citation>
    <scope>NUCLEOTIDE SEQUENCE</scope>
</reference>
<keyword evidence="3" id="KW-1185">Reference proteome</keyword>
<sequence length="706" mass="77586">MGNQTSRMLVVKKEGTPMEAFGCKELALAAKAAGSGDTQWVMLSIINQEECRPSVVALPTGPLAWAACSLDSEVLAHCESVEELAKGKLELTFPGGLVFQLQPCKPDESRSSPSSSTEQMGAAGESGTAPPSQRPFLRLAGRPADSTGSVQDSAQDSAQASAQDSAQDAARPPPGGHVENTLQVRRAQAMGNEKLALGGPTLDAAECDIDLTTMPVNEIERRLMQGAEIPGWSGHGNPQRELGYLKLFFSARTMAYHAETLWPATEPDAETRRLVQQLSEQLALMSRHGDFNGLSEQSNFDMKVVATWTRHMMSGVVPHGPLLGHARMMKHELYYHLWSEDQPPFLMARVPGLAYAQYPFFAHAKDITEGVRELMMQTGLWRAPALRIPRTMALPSQSATDLNDCLLNTLFPDKQGLPKLPEGILLRVLSPEVKAHARYQLLEGAPPAGGDSLFFDNAPNRSWTRRGSGGQLSLDWVRRADVPGRDTEFGVLAVCPAEAPDLNGFGKFQYFRGVYISEGGVLKALWLELVNREHVRGREPNYLHLFAASQVTPEMLNSVVNRGPAGQGFEQRRSRGGWVVQGPRPKRVCMGGWVWQEPYNGAVTYYHVPKDSDTVFTFKQWSQDGASWHWSEETEQYEEVHEADNTWHFTTVAEWFDIRDFIGRRGGQDQAGQPEAGQPEAGNQDGQGQGGAWDQPAGGQGSWGQW</sequence>
<protein>
    <submittedName>
        <fullName evidence="2">Uncharacterized protein</fullName>
    </submittedName>
</protein>